<dbReference type="InterPro" id="IPR015947">
    <property type="entry name" value="PUA-like_sf"/>
</dbReference>
<organism evidence="1 2">
    <name type="scientific">Natronobacillus azotifigens</name>
    <dbReference type="NCBI Taxonomy" id="472978"/>
    <lineage>
        <taxon>Bacteria</taxon>
        <taxon>Bacillati</taxon>
        <taxon>Bacillota</taxon>
        <taxon>Bacilli</taxon>
        <taxon>Bacillales</taxon>
        <taxon>Bacillaceae</taxon>
        <taxon>Natronobacillus</taxon>
    </lineage>
</organism>
<gene>
    <name evidence="1" type="ORF">OWO01_01625</name>
</gene>
<sequence length="82" mass="9746">MSMPLTMEWKLITEGLEKRVEKKENHFSITLPGYRLYPIQDPIEIRRHVESDQIGYGKVVELTWRDDETICTYQLLSLYSVN</sequence>
<dbReference type="Proteomes" id="UP001084197">
    <property type="component" value="Unassembled WGS sequence"/>
</dbReference>
<evidence type="ECO:0000313" key="1">
    <source>
        <dbReference type="EMBL" id="MCZ0701910.1"/>
    </source>
</evidence>
<accession>A0A9J6R970</accession>
<dbReference type="SUPFAM" id="SSF88697">
    <property type="entry name" value="PUA domain-like"/>
    <property type="match status" value="1"/>
</dbReference>
<dbReference type="Gene3D" id="2.40.240.20">
    <property type="entry name" value="Hypothetical PUA domain-like, domain 1"/>
    <property type="match status" value="1"/>
</dbReference>
<name>A0A9J6R970_9BACI</name>
<dbReference type="Pfam" id="PF10763">
    <property type="entry name" value="DUF2584"/>
    <property type="match status" value="1"/>
</dbReference>
<protein>
    <submittedName>
        <fullName evidence="1">DUF2584 family protein</fullName>
    </submittedName>
</protein>
<comment type="caution">
    <text evidence="1">The sequence shown here is derived from an EMBL/GenBank/DDBJ whole genome shotgun (WGS) entry which is preliminary data.</text>
</comment>
<dbReference type="RefSeq" id="WP_268778678.1">
    <property type="nucleotide sequence ID" value="NZ_JAPRAT010000002.1"/>
</dbReference>
<dbReference type="EMBL" id="JAPRAT010000002">
    <property type="protein sequence ID" value="MCZ0701910.1"/>
    <property type="molecule type" value="Genomic_DNA"/>
</dbReference>
<dbReference type="AlphaFoldDB" id="A0A9J6R970"/>
<dbReference type="InterPro" id="IPR019699">
    <property type="entry name" value="DUF2584"/>
</dbReference>
<proteinExistence type="predicted"/>
<evidence type="ECO:0000313" key="2">
    <source>
        <dbReference type="Proteomes" id="UP001084197"/>
    </source>
</evidence>
<keyword evidence="2" id="KW-1185">Reference proteome</keyword>
<reference evidence="1" key="1">
    <citation type="submission" date="2022-11" db="EMBL/GenBank/DDBJ databases">
        <title>WGS of Natronobacillus azotifigens 24KS-1, an anaerobic diazotrophic haloalkaliphile from soda-rich habitats.</title>
        <authorList>
            <person name="Sorokin D.Y."/>
            <person name="Merkel A.Y."/>
        </authorList>
    </citation>
    <scope>NUCLEOTIDE SEQUENCE</scope>
    <source>
        <strain evidence="1">24KS-1</strain>
    </source>
</reference>